<evidence type="ECO:0000313" key="3">
    <source>
        <dbReference type="Proteomes" id="UP000485058"/>
    </source>
</evidence>
<feature type="non-terminal residue" evidence="2">
    <location>
        <position position="85"/>
    </location>
</feature>
<protein>
    <recommendedName>
        <fullName evidence="1">Dynein heavy chain AAA module D4 domain-containing protein</fullName>
    </recommendedName>
</protein>
<dbReference type="Gene3D" id="3.40.50.300">
    <property type="entry name" value="P-loop containing nucleotide triphosphate hydrolases"/>
    <property type="match status" value="1"/>
</dbReference>
<comment type="caution">
    <text evidence="2">The sequence shown here is derived from an EMBL/GenBank/DDBJ whole genome shotgun (WGS) entry which is preliminary data.</text>
</comment>
<dbReference type="GO" id="GO:0097729">
    <property type="term" value="C:9+2 motile cilium"/>
    <property type="evidence" value="ECO:0007669"/>
    <property type="project" value="TreeGrafter"/>
</dbReference>
<dbReference type="Pfam" id="PF12780">
    <property type="entry name" value="AAA_8"/>
    <property type="match status" value="1"/>
</dbReference>
<accession>A0A6A0AEG5</accession>
<dbReference type="PANTHER" id="PTHR10676">
    <property type="entry name" value="DYNEIN HEAVY CHAIN FAMILY PROTEIN"/>
    <property type="match status" value="1"/>
</dbReference>
<dbReference type="GO" id="GO:0030286">
    <property type="term" value="C:dynein complex"/>
    <property type="evidence" value="ECO:0007669"/>
    <property type="project" value="InterPro"/>
</dbReference>
<sequence length="85" mass="9328">MGGLSNLVVHTTALIHLARMCRVMSMEQGHLIIIGPPGSGRRTLARLACYVSKMSSFEATLKDSQRGFNWRDMLKNVMHTAGVLG</sequence>
<dbReference type="EMBL" id="BLLF01005080">
    <property type="protein sequence ID" value="GFH30703.1"/>
    <property type="molecule type" value="Genomic_DNA"/>
</dbReference>
<dbReference type="GO" id="GO:0051959">
    <property type="term" value="F:dynein light intermediate chain binding"/>
    <property type="evidence" value="ECO:0007669"/>
    <property type="project" value="InterPro"/>
</dbReference>
<dbReference type="GO" id="GO:0045505">
    <property type="term" value="F:dynein intermediate chain binding"/>
    <property type="evidence" value="ECO:0007669"/>
    <property type="project" value="InterPro"/>
</dbReference>
<evidence type="ECO:0000259" key="1">
    <source>
        <dbReference type="Pfam" id="PF12780"/>
    </source>
</evidence>
<dbReference type="GO" id="GO:0060294">
    <property type="term" value="P:cilium movement involved in cell motility"/>
    <property type="evidence" value="ECO:0007669"/>
    <property type="project" value="TreeGrafter"/>
</dbReference>
<dbReference type="Proteomes" id="UP000485058">
    <property type="component" value="Unassembled WGS sequence"/>
</dbReference>
<name>A0A6A0AEG5_HAELA</name>
<keyword evidence="3" id="KW-1185">Reference proteome</keyword>
<gene>
    <name evidence="2" type="ORF">HaLaN_29602</name>
</gene>
<proteinExistence type="predicted"/>
<dbReference type="AlphaFoldDB" id="A0A6A0AEG5"/>
<organism evidence="2 3">
    <name type="scientific">Haematococcus lacustris</name>
    <name type="common">Green alga</name>
    <name type="synonym">Haematococcus pluvialis</name>
    <dbReference type="NCBI Taxonomy" id="44745"/>
    <lineage>
        <taxon>Eukaryota</taxon>
        <taxon>Viridiplantae</taxon>
        <taxon>Chlorophyta</taxon>
        <taxon>core chlorophytes</taxon>
        <taxon>Chlorophyceae</taxon>
        <taxon>CS clade</taxon>
        <taxon>Chlamydomonadales</taxon>
        <taxon>Haematococcaceae</taxon>
        <taxon>Haematococcus</taxon>
    </lineage>
</organism>
<dbReference type="GO" id="GO:0008569">
    <property type="term" value="F:minus-end-directed microtubule motor activity"/>
    <property type="evidence" value="ECO:0007669"/>
    <property type="project" value="TreeGrafter"/>
</dbReference>
<feature type="domain" description="Dynein heavy chain AAA module D4" evidence="1">
    <location>
        <begin position="6"/>
        <end position="83"/>
    </location>
</feature>
<reference evidence="2 3" key="1">
    <citation type="submission" date="2020-02" db="EMBL/GenBank/DDBJ databases">
        <title>Draft genome sequence of Haematococcus lacustris strain NIES-144.</title>
        <authorList>
            <person name="Morimoto D."/>
            <person name="Nakagawa S."/>
            <person name="Yoshida T."/>
            <person name="Sawayama S."/>
        </authorList>
    </citation>
    <scope>NUCLEOTIDE SEQUENCE [LARGE SCALE GENOMIC DNA]</scope>
    <source>
        <strain evidence="2 3">NIES-144</strain>
    </source>
</reference>
<dbReference type="InterPro" id="IPR027417">
    <property type="entry name" value="P-loop_NTPase"/>
</dbReference>
<dbReference type="InterPro" id="IPR024317">
    <property type="entry name" value="Dynein_heavy_chain_D4_dom"/>
</dbReference>
<dbReference type="PANTHER" id="PTHR10676:SF396">
    <property type="entry name" value="DYNEIN AXONEMAL HEAVY CHAIN 1"/>
    <property type="match status" value="1"/>
</dbReference>
<dbReference type="SUPFAM" id="SSF52540">
    <property type="entry name" value="P-loop containing nucleoside triphosphate hydrolases"/>
    <property type="match status" value="1"/>
</dbReference>
<evidence type="ECO:0000313" key="2">
    <source>
        <dbReference type="EMBL" id="GFH30703.1"/>
    </source>
</evidence>
<dbReference type="InterPro" id="IPR026983">
    <property type="entry name" value="DHC"/>
</dbReference>
<feature type="non-terminal residue" evidence="2">
    <location>
        <position position="1"/>
    </location>
</feature>